<dbReference type="AlphaFoldDB" id="A0A8X6RR63"/>
<dbReference type="Proteomes" id="UP000887159">
    <property type="component" value="Unassembled WGS sequence"/>
</dbReference>
<name>A0A8X6RR63_TRICX</name>
<gene>
    <name evidence="1" type="primary">AVEN_129182_1</name>
    <name evidence="1" type="ORF">TNCV_1077151</name>
</gene>
<dbReference type="InterPro" id="IPR043502">
    <property type="entry name" value="DNA/RNA_pol_sf"/>
</dbReference>
<protein>
    <submittedName>
        <fullName evidence="1">DUF1758 domain-containing protein</fullName>
    </submittedName>
</protein>
<sequence length="230" mass="25889">MGKLFGSEPSVESKHSLLSSLLTQTQCISDLWNLDVLGITGTAYRQTAKELEEETTKYFNETLCINAEGRYEVALPWVVGNFSLPENRKLVEKSLMSTKRKLMASGKLEVYGEVFDNWLNLGIIEKIPQGEIGGAHYLPHRPVIKSGSTTSIRPVFNVSSHVLGSSSLNDCLSTGPNLIEIIPTILNRFRRNNIGVTSDIEKAFLEISIREKDRDYLRLLWLGKYDLQRV</sequence>
<accession>A0A8X6RR63</accession>
<evidence type="ECO:0000313" key="1">
    <source>
        <dbReference type="EMBL" id="GFX97344.1"/>
    </source>
</evidence>
<proteinExistence type="predicted"/>
<comment type="caution">
    <text evidence="1">The sequence shown here is derived from an EMBL/GenBank/DDBJ whole genome shotgun (WGS) entry which is preliminary data.</text>
</comment>
<evidence type="ECO:0000313" key="2">
    <source>
        <dbReference type="Proteomes" id="UP000887159"/>
    </source>
</evidence>
<dbReference type="SUPFAM" id="SSF56672">
    <property type="entry name" value="DNA/RNA polymerases"/>
    <property type="match status" value="1"/>
</dbReference>
<keyword evidence="2" id="KW-1185">Reference proteome</keyword>
<organism evidence="1 2">
    <name type="scientific">Trichonephila clavipes</name>
    <name type="common">Golden silk orbweaver</name>
    <name type="synonym">Nephila clavipes</name>
    <dbReference type="NCBI Taxonomy" id="2585209"/>
    <lineage>
        <taxon>Eukaryota</taxon>
        <taxon>Metazoa</taxon>
        <taxon>Ecdysozoa</taxon>
        <taxon>Arthropoda</taxon>
        <taxon>Chelicerata</taxon>
        <taxon>Arachnida</taxon>
        <taxon>Araneae</taxon>
        <taxon>Araneomorphae</taxon>
        <taxon>Entelegynae</taxon>
        <taxon>Araneoidea</taxon>
        <taxon>Nephilidae</taxon>
        <taxon>Trichonephila</taxon>
    </lineage>
</organism>
<dbReference type="EMBL" id="BMAU01021197">
    <property type="protein sequence ID" value="GFX97344.1"/>
    <property type="molecule type" value="Genomic_DNA"/>
</dbReference>
<reference evidence="1" key="1">
    <citation type="submission" date="2020-08" db="EMBL/GenBank/DDBJ databases">
        <title>Multicomponent nature underlies the extraordinary mechanical properties of spider dragline silk.</title>
        <authorList>
            <person name="Kono N."/>
            <person name="Nakamura H."/>
            <person name="Mori M."/>
            <person name="Yoshida Y."/>
            <person name="Ohtoshi R."/>
            <person name="Malay A.D."/>
            <person name="Moran D.A.P."/>
            <person name="Tomita M."/>
            <person name="Numata K."/>
            <person name="Arakawa K."/>
        </authorList>
    </citation>
    <scope>NUCLEOTIDE SEQUENCE</scope>
</reference>
<dbReference type="GO" id="GO:0071897">
    <property type="term" value="P:DNA biosynthetic process"/>
    <property type="evidence" value="ECO:0007669"/>
    <property type="project" value="UniProtKB-ARBA"/>
</dbReference>
<dbReference type="PANTHER" id="PTHR47331:SF1">
    <property type="entry name" value="GAG-LIKE PROTEIN"/>
    <property type="match status" value="1"/>
</dbReference>
<dbReference type="PANTHER" id="PTHR47331">
    <property type="entry name" value="PHD-TYPE DOMAIN-CONTAINING PROTEIN"/>
    <property type="match status" value="1"/>
</dbReference>